<dbReference type="Pfam" id="PF13962">
    <property type="entry name" value="PGG"/>
    <property type="match status" value="1"/>
</dbReference>
<evidence type="ECO:0000256" key="6">
    <source>
        <dbReference type="ARBA" id="ARBA00023136"/>
    </source>
</evidence>
<dbReference type="EMBL" id="JARPOI010000007">
    <property type="protein sequence ID" value="KAJ9176115.1"/>
    <property type="molecule type" value="Genomic_DNA"/>
</dbReference>
<keyword evidence="6 8" id="KW-0472">Membrane</keyword>
<reference evidence="11" key="1">
    <citation type="journal article" date="2023" name="Plant Biotechnol. J.">
        <title>Chromosome-level wild Hevea brasiliensis genome provides new tools for genomic-assisted breeding and valuable loci to elevate rubber yield.</title>
        <authorList>
            <person name="Cheng H."/>
            <person name="Song X."/>
            <person name="Hu Y."/>
            <person name="Wu T."/>
            <person name="Yang Q."/>
            <person name="An Z."/>
            <person name="Feng S."/>
            <person name="Deng Z."/>
            <person name="Wu W."/>
            <person name="Zeng X."/>
            <person name="Tu M."/>
            <person name="Wang X."/>
            <person name="Huang H."/>
        </authorList>
    </citation>
    <scope>NUCLEOTIDE SEQUENCE</scope>
    <source>
        <strain evidence="11">MT/VB/25A 57/8</strain>
    </source>
</reference>
<name>A0ABQ9M9A6_HEVBR</name>
<protein>
    <recommendedName>
        <fullName evidence="10">PGG domain-containing protein</fullName>
    </recommendedName>
</protein>
<dbReference type="PROSITE" id="PS50088">
    <property type="entry name" value="ANK_REPEAT"/>
    <property type="match status" value="2"/>
</dbReference>
<comment type="subcellular location">
    <subcellularLocation>
        <location evidence="1">Membrane</location>
        <topology evidence="1">Multi-pass membrane protein</topology>
    </subcellularLocation>
</comment>
<feature type="repeat" description="ANK" evidence="7">
    <location>
        <begin position="131"/>
        <end position="163"/>
    </location>
</feature>
<evidence type="ECO:0000313" key="11">
    <source>
        <dbReference type="EMBL" id="KAJ9176115.1"/>
    </source>
</evidence>
<gene>
    <name evidence="11" type="ORF">P3X46_011461</name>
</gene>
<keyword evidence="4 8" id="KW-1133">Transmembrane helix</keyword>
<accession>A0ABQ9M9A6</accession>
<feature type="signal peptide" evidence="9">
    <location>
        <begin position="1"/>
        <end position="16"/>
    </location>
</feature>
<evidence type="ECO:0000256" key="7">
    <source>
        <dbReference type="PROSITE-ProRule" id="PRU00023"/>
    </source>
</evidence>
<evidence type="ECO:0000259" key="10">
    <source>
        <dbReference type="Pfam" id="PF13962"/>
    </source>
</evidence>
<keyword evidence="9" id="KW-0732">Signal</keyword>
<evidence type="ECO:0000256" key="9">
    <source>
        <dbReference type="SAM" id="SignalP"/>
    </source>
</evidence>
<dbReference type="PROSITE" id="PS50297">
    <property type="entry name" value="ANK_REP_REGION"/>
    <property type="match status" value="2"/>
</dbReference>
<evidence type="ECO:0000256" key="5">
    <source>
        <dbReference type="ARBA" id="ARBA00023043"/>
    </source>
</evidence>
<feature type="transmembrane region" description="Helical" evidence="8">
    <location>
        <begin position="400"/>
        <end position="420"/>
    </location>
</feature>
<keyword evidence="5 7" id="KW-0040">ANK repeat</keyword>
<evidence type="ECO:0000256" key="2">
    <source>
        <dbReference type="ARBA" id="ARBA00022692"/>
    </source>
</evidence>
<evidence type="ECO:0000256" key="1">
    <source>
        <dbReference type="ARBA" id="ARBA00004141"/>
    </source>
</evidence>
<evidence type="ECO:0000313" key="12">
    <source>
        <dbReference type="Proteomes" id="UP001174677"/>
    </source>
</evidence>
<organism evidence="11 12">
    <name type="scientific">Hevea brasiliensis</name>
    <name type="common">Para rubber tree</name>
    <name type="synonym">Siphonia brasiliensis</name>
    <dbReference type="NCBI Taxonomy" id="3981"/>
    <lineage>
        <taxon>Eukaryota</taxon>
        <taxon>Viridiplantae</taxon>
        <taxon>Streptophyta</taxon>
        <taxon>Embryophyta</taxon>
        <taxon>Tracheophyta</taxon>
        <taxon>Spermatophyta</taxon>
        <taxon>Magnoliopsida</taxon>
        <taxon>eudicotyledons</taxon>
        <taxon>Gunneridae</taxon>
        <taxon>Pentapetalae</taxon>
        <taxon>rosids</taxon>
        <taxon>fabids</taxon>
        <taxon>Malpighiales</taxon>
        <taxon>Euphorbiaceae</taxon>
        <taxon>Crotonoideae</taxon>
        <taxon>Micrandreae</taxon>
        <taxon>Hevea</taxon>
    </lineage>
</organism>
<dbReference type="PANTHER" id="PTHR24186:SF50">
    <property type="entry name" value="ANKYRIN REPEAT-CONTAINING PROTEIN ITN1-LIKE ISOFORM X1"/>
    <property type="match status" value="1"/>
</dbReference>
<dbReference type="InterPro" id="IPR002110">
    <property type="entry name" value="Ankyrin_rpt"/>
</dbReference>
<comment type="caution">
    <text evidence="11">The sequence shown here is derived from an EMBL/GenBank/DDBJ whole genome shotgun (WGS) entry which is preliminary data.</text>
</comment>
<dbReference type="Gene3D" id="1.25.40.20">
    <property type="entry name" value="Ankyrin repeat-containing domain"/>
    <property type="match status" value="1"/>
</dbReference>
<dbReference type="Pfam" id="PF12796">
    <property type="entry name" value="Ank_2"/>
    <property type="match status" value="2"/>
</dbReference>
<feature type="chain" id="PRO_5046654479" description="PGG domain-containing protein" evidence="9">
    <location>
        <begin position="17"/>
        <end position="426"/>
    </location>
</feature>
<dbReference type="PANTHER" id="PTHR24186">
    <property type="entry name" value="PROTEIN PHOSPHATASE 1 REGULATORY SUBUNIT"/>
    <property type="match status" value="1"/>
</dbReference>
<feature type="transmembrane region" description="Helical" evidence="8">
    <location>
        <begin position="333"/>
        <end position="356"/>
    </location>
</feature>
<sequence>MVINIIVLCSKIFVLCINQFLPAASKLHCLQIKHSYRFSFIGADFMSAVLKRCPSAIAEADKFGWIPLQYAAYLGNAEIVELLLQFDTSQAYVKDKEGMSALHISAKAGHGDVTLQLITKYPDMPELLDNRGRTALHVAAESGKRSVVKIFLSTSVTADLINDRDKDGNTPLHWAALQGRYEILLMLVNDYRVDKGAINNVGMTTFDIIKSSMQLKQHEKAKILWKLRARGALRSSEPSTTVGTMKVEVIETQGSSKENKVKHVALHGEAEPVRQKKDASEHMKEIGNVYILVATIIATVTFAASLTLPGGYYSDDQDSQGMAILSKKSGFRVFVIANSFAFGLSTASMFLHFGASGVKRDYTAACLAKYAALFNKWSIYAMVLAFLAGTSVVLTESLGLAAASVTTICFICGPLIYSLVTCNSYT</sequence>
<evidence type="ECO:0000256" key="3">
    <source>
        <dbReference type="ARBA" id="ARBA00022737"/>
    </source>
</evidence>
<evidence type="ECO:0000256" key="8">
    <source>
        <dbReference type="SAM" id="Phobius"/>
    </source>
</evidence>
<dbReference type="SUPFAM" id="SSF48403">
    <property type="entry name" value="Ankyrin repeat"/>
    <property type="match status" value="1"/>
</dbReference>
<dbReference type="InterPro" id="IPR026961">
    <property type="entry name" value="PGG_dom"/>
</dbReference>
<evidence type="ECO:0000256" key="4">
    <source>
        <dbReference type="ARBA" id="ARBA00022989"/>
    </source>
</evidence>
<dbReference type="Proteomes" id="UP001174677">
    <property type="component" value="Chromosome 7"/>
</dbReference>
<feature type="repeat" description="ANK" evidence="7">
    <location>
        <begin position="167"/>
        <end position="189"/>
    </location>
</feature>
<feature type="transmembrane region" description="Helical" evidence="8">
    <location>
        <begin position="289"/>
        <end position="313"/>
    </location>
</feature>
<proteinExistence type="predicted"/>
<dbReference type="InterPro" id="IPR036770">
    <property type="entry name" value="Ankyrin_rpt-contain_sf"/>
</dbReference>
<keyword evidence="12" id="KW-1185">Reference proteome</keyword>
<feature type="domain" description="PGG" evidence="10">
    <location>
        <begin position="281"/>
        <end position="393"/>
    </location>
</feature>
<keyword evidence="2 8" id="KW-0812">Transmembrane</keyword>
<keyword evidence="3" id="KW-0677">Repeat</keyword>
<feature type="transmembrane region" description="Helical" evidence="8">
    <location>
        <begin position="377"/>
        <end position="394"/>
    </location>
</feature>
<dbReference type="SMART" id="SM00248">
    <property type="entry name" value="ANK"/>
    <property type="match status" value="4"/>
</dbReference>